<evidence type="ECO:0000256" key="3">
    <source>
        <dbReference type="ARBA" id="ARBA00022801"/>
    </source>
</evidence>
<dbReference type="SUPFAM" id="SSF49899">
    <property type="entry name" value="Concanavalin A-like lectins/glucanases"/>
    <property type="match status" value="1"/>
</dbReference>
<dbReference type="SMART" id="SM00640">
    <property type="entry name" value="Glyco_32"/>
    <property type="match status" value="1"/>
</dbReference>
<dbReference type="EC" id="3.2.1.26" evidence="2"/>
<dbReference type="RefSeq" id="WP_290178072.1">
    <property type="nucleotide sequence ID" value="NZ_CP046980.1"/>
</dbReference>
<evidence type="ECO:0000256" key="2">
    <source>
        <dbReference type="ARBA" id="ARBA00012758"/>
    </source>
</evidence>
<sequence length="471" mass="51315">MSTGWRPELHVTAESGILDAAAGMLRYVVGEPDALEIDHWHMFYQYEPTPGAPTRWAHQVSENTPYDFYECNDVIAPVGGETNVYAGSVVASDNHVDLYFTSETAAGYSIQVARVEDIDELCDEIDDELQIDEGVNRLGAVVEDRGPLTRFRSPCVVPDWEENDNREQGQTGWLMLASSGPDESPTPVVLSSSDDSSWSVVGPLTFNGETGMPDDVIMVAPRLIRLRDEVNGEIRDVLFITQERDHSDLSGYLVGTLNGATYDVITPFQRIDYGHDFTRPRSTNVVPGVFSQDRRLRKAFIFGLLAPTGRGGDPTTQPTWEAEGWANALSLPRVLTLADGRLYQTPSTGLPNAVSESERASMWTGLCEIPVGSAITAEILDGNGNPAATIIHSGDGITLDRHDDEAVYATLTEDDEDNITIVVDGSTIEVFAGGGAVTMSSRFWPEGGTSGIRVTAEGDAVINNEWRRGVR</sequence>
<comment type="caution">
    <text evidence="8">The sequence shown here is derived from an EMBL/GenBank/DDBJ whole genome shotgun (WGS) entry which is preliminary data.</text>
</comment>
<dbReference type="InterPro" id="IPR051214">
    <property type="entry name" value="GH32_Enzymes"/>
</dbReference>
<evidence type="ECO:0000256" key="1">
    <source>
        <dbReference type="ARBA" id="ARBA00009902"/>
    </source>
</evidence>
<dbReference type="AlphaFoldDB" id="A0A931DW34"/>
<dbReference type="Pfam" id="PF00251">
    <property type="entry name" value="Glyco_hydro_32N"/>
    <property type="match status" value="1"/>
</dbReference>
<dbReference type="GO" id="GO:0005975">
    <property type="term" value="P:carbohydrate metabolic process"/>
    <property type="evidence" value="ECO:0007669"/>
    <property type="project" value="InterPro"/>
</dbReference>
<dbReference type="Pfam" id="PF08244">
    <property type="entry name" value="Glyco_hydro_32C"/>
    <property type="match status" value="1"/>
</dbReference>
<organism evidence="8 9">
    <name type="scientific">Corynebacterium aquatimens</name>
    <dbReference type="NCBI Taxonomy" id="1190508"/>
    <lineage>
        <taxon>Bacteria</taxon>
        <taxon>Bacillati</taxon>
        <taxon>Actinomycetota</taxon>
        <taxon>Actinomycetes</taxon>
        <taxon>Mycobacteriales</taxon>
        <taxon>Corynebacteriaceae</taxon>
        <taxon>Corynebacterium</taxon>
    </lineage>
</organism>
<dbReference type="EMBL" id="JADOUE010000001">
    <property type="protein sequence ID" value="MBG6121292.1"/>
    <property type="molecule type" value="Genomic_DNA"/>
</dbReference>
<evidence type="ECO:0000313" key="9">
    <source>
        <dbReference type="Proteomes" id="UP000658613"/>
    </source>
</evidence>
<evidence type="ECO:0000259" key="7">
    <source>
        <dbReference type="Pfam" id="PF08244"/>
    </source>
</evidence>
<keyword evidence="4 5" id="KW-0326">Glycosidase</keyword>
<evidence type="ECO:0000256" key="4">
    <source>
        <dbReference type="ARBA" id="ARBA00023295"/>
    </source>
</evidence>
<dbReference type="GO" id="GO:0004564">
    <property type="term" value="F:beta-fructofuranosidase activity"/>
    <property type="evidence" value="ECO:0007669"/>
    <property type="project" value="UniProtKB-EC"/>
</dbReference>
<dbReference type="InterPro" id="IPR023296">
    <property type="entry name" value="Glyco_hydro_beta-prop_sf"/>
</dbReference>
<dbReference type="PANTHER" id="PTHR43101:SF1">
    <property type="entry name" value="BETA-FRUCTOSIDASE"/>
    <property type="match status" value="1"/>
</dbReference>
<name>A0A931DW34_9CORY</name>
<keyword evidence="9" id="KW-1185">Reference proteome</keyword>
<feature type="domain" description="Glycosyl hydrolase family 32 N-terminal" evidence="6">
    <location>
        <begin position="38"/>
        <end position="346"/>
    </location>
</feature>
<reference evidence="8" key="1">
    <citation type="submission" date="2020-11" db="EMBL/GenBank/DDBJ databases">
        <title>Sequencing the genomes of 1000 actinobacteria strains.</title>
        <authorList>
            <person name="Klenk H.-P."/>
        </authorList>
    </citation>
    <scope>NUCLEOTIDE SEQUENCE</scope>
    <source>
        <strain evidence="8">DSM 45632</strain>
    </source>
</reference>
<evidence type="ECO:0000256" key="5">
    <source>
        <dbReference type="RuleBase" id="RU362110"/>
    </source>
</evidence>
<comment type="similarity">
    <text evidence="1 5">Belongs to the glycosyl hydrolase 32 family.</text>
</comment>
<dbReference type="Gene3D" id="2.115.10.20">
    <property type="entry name" value="Glycosyl hydrolase domain, family 43"/>
    <property type="match status" value="1"/>
</dbReference>
<accession>A0A931DW34</accession>
<evidence type="ECO:0000313" key="8">
    <source>
        <dbReference type="EMBL" id="MBG6121292.1"/>
    </source>
</evidence>
<evidence type="ECO:0000259" key="6">
    <source>
        <dbReference type="Pfam" id="PF00251"/>
    </source>
</evidence>
<dbReference type="InterPro" id="IPR013320">
    <property type="entry name" value="ConA-like_dom_sf"/>
</dbReference>
<dbReference type="SUPFAM" id="SSF75005">
    <property type="entry name" value="Arabinanase/levansucrase/invertase"/>
    <property type="match status" value="1"/>
</dbReference>
<dbReference type="InterPro" id="IPR001362">
    <property type="entry name" value="Glyco_hydro_32"/>
</dbReference>
<dbReference type="Proteomes" id="UP000658613">
    <property type="component" value="Unassembled WGS sequence"/>
</dbReference>
<gene>
    <name evidence="8" type="ORF">IW254_000261</name>
</gene>
<protein>
    <recommendedName>
        <fullName evidence="2">beta-fructofuranosidase</fullName>
        <ecNumber evidence="2">3.2.1.26</ecNumber>
    </recommendedName>
</protein>
<dbReference type="Gene3D" id="2.60.120.560">
    <property type="entry name" value="Exo-inulinase, domain 1"/>
    <property type="match status" value="1"/>
</dbReference>
<dbReference type="InterPro" id="IPR013189">
    <property type="entry name" value="Glyco_hydro_32_C"/>
</dbReference>
<dbReference type="PANTHER" id="PTHR43101">
    <property type="entry name" value="BETA-FRUCTOSIDASE"/>
    <property type="match status" value="1"/>
</dbReference>
<dbReference type="InterPro" id="IPR013148">
    <property type="entry name" value="Glyco_hydro_32_N"/>
</dbReference>
<proteinExistence type="inferred from homology"/>
<feature type="domain" description="Glycosyl hydrolase family 32 C-terminal" evidence="7">
    <location>
        <begin position="407"/>
        <end position="460"/>
    </location>
</feature>
<keyword evidence="3 5" id="KW-0378">Hydrolase</keyword>